<feature type="domain" description="Ras-GAP" evidence="2">
    <location>
        <begin position="1"/>
        <end position="162"/>
    </location>
</feature>
<dbReference type="Gene3D" id="1.10.506.10">
    <property type="entry name" value="GTPase Activation - p120gap, domain 1"/>
    <property type="match status" value="1"/>
</dbReference>
<protein>
    <recommendedName>
        <fullName evidence="2">Ras-GAP domain-containing protein</fullName>
    </recommendedName>
</protein>
<organism evidence="3 4">
    <name type="scientific">Heterostelium pallidum (strain ATCC 26659 / Pp 5 / PN500)</name>
    <name type="common">Cellular slime mold</name>
    <name type="synonym">Polysphondylium pallidum</name>
    <dbReference type="NCBI Taxonomy" id="670386"/>
    <lineage>
        <taxon>Eukaryota</taxon>
        <taxon>Amoebozoa</taxon>
        <taxon>Evosea</taxon>
        <taxon>Eumycetozoa</taxon>
        <taxon>Dictyostelia</taxon>
        <taxon>Acytosteliales</taxon>
        <taxon>Acytosteliaceae</taxon>
        <taxon>Heterostelium</taxon>
    </lineage>
</organism>
<accession>D3BAY4</accession>
<dbReference type="SUPFAM" id="SSF48350">
    <property type="entry name" value="GTPase activation domain, GAP"/>
    <property type="match status" value="1"/>
</dbReference>
<sequence>MNHFEILEYFIEKEVENQNRSTLFKLNTLATDLMRQFTLMERGCINYIQSIIVEPVISQLDRNPVDILCVNTITSDLISKIIDHKDDCPRAIRNISYLIRSSVGRRFNDLWMTSVSSFLFLRTVAPAIISPHTYGVTYNSAGDQAKYKIQVQIAKSIHDIVTRAVTNPTEDSFRIVEFLLDISRTPNCEESSCSDFKMTNRFRNASINSLREYIKELKIDDNCSNERELLGAELILLNLDRKEKSIFKKALTKLKV</sequence>
<dbReference type="InterPro" id="IPR001936">
    <property type="entry name" value="RasGAP_dom"/>
</dbReference>
<dbReference type="AlphaFoldDB" id="D3BAY4"/>
<evidence type="ECO:0000313" key="4">
    <source>
        <dbReference type="Proteomes" id="UP000001396"/>
    </source>
</evidence>
<keyword evidence="1" id="KW-0343">GTPase activation</keyword>
<dbReference type="PROSITE" id="PS50018">
    <property type="entry name" value="RAS_GTPASE_ACTIV_2"/>
    <property type="match status" value="1"/>
</dbReference>
<dbReference type="InterPro" id="IPR039360">
    <property type="entry name" value="Ras_GTPase"/>
</dbReference>
<dbReference type="GO" id="GO:0005096">
    <property type="term" value="F:GTPase activator activity"/>
    <property type="evidence" value="ECO:0007669"/>
    <property type="project" value="UniProtKB-KW"/>
</dbReference>
<proteinExistence type="predicted"/>
<dbReference type="InParanoid" id="D3BAY4"/>
<name>D3BAY4_HETP5</name>
<dbReference type="RefSeq" id="XP_020433838.1">
    <property type="nucleotide sequence ID" value="XM_020576589.1"/>
</dbReference>
<reference evidence="3 4" key="1">
    <citation type="journal article" date="2011" name="Genome Res.">
        <title>Phylogeny-wide analysis of social amoeba genomes highlights ancient origins for complex intercellular communication.</title>
        <authorList>
            <person name="Heidel A.J."/>
            <person name="Lawal H.M."/>
            <person name="Felder M."/>
            <person name="Schilde C."/>
            <person name="Helps N.R."/>
            <person name="Tunggal B."/>
            <person name="Rivero F."/>
            <person name="John U."/>
            <person name="Schleicher M."/>
            <person name="Eichinger L."/>
            <person name="Platzer M."/>
            <person name="Noegel A.A."/>
            <person name="Schaap P."/>
            <person name="Gloeckner G."/>
        </authorList>
    </citation>
    <scope>NUCLEOTIDE SEQUENCE [LARGE SCALE GENOMIC DNA]</scope>
    <source>
        <strain evidence="4">ATCC 26659 / Pp 5 / PN500</strain>
    </source>
</reference>
<dbReference type="Pfam" id="PF00616">
    <property type="entry name" value="RasGAP"/>
    <property type="match status" value="1"/>
</dbReference>
<keyword evidence="4" id="KW-1185">Reference proteome</keyword>
<comment type="caution">
    <text evidence="3">The sequence shown here is derived from an EMBL/GenBank/DDBJ whole genome shotgun (WGS) entry which is preliminary data.</text>
</comment>
<dbReference type="GeneID" id="31361199"/>
<dbReference type="CDD" id="cd04519">
    <property type="entry name" value="RasGAP"/>
    <property type="match status" value="1"/>
</dbReference>
<evidence type="ECO:0000259" key="2">
    <source>
        <dbReference type="PROSITE" id="PS50018"/>
    </source>
</evidence>
<dbReference type="InterPro" id="IPR008936">
    <property type="entry name" value="Rho_GTPase_activation_prot"/>
</dbReference>
<dbReference type="Proteomes" id="UP000001396">
    <property type="component" value="Unassembled WGS sequence"/>
</dbReference>
<dbReference type="PANTHER" id="PTHR10194">
    <property type="entry name" value="RAS GTPASE-ACTIVATING PROTEINS"/>
    <property type="match status" value="1"/>
</dbReference>
<gene>
    <name evidence="3" type="ORF">PPL_05715</name>
</gene>
<evidence type="ECO:0000313" key="3">
    <source>
        <dbReference type="EMBL" id="EFA81721.1"/>
    </source>
</evidence>
<dbReference type="EMBL" id="ADBJ01000025">
    <property type="protein sequence ID" value="EFA81721.1"/>
    <property type="molecule type" value="Genomic_DNA"/>
</dbReference>
<dbReference type="STRING" id="670386.D3BAY4"/>
<evidence type="ECO:0000256" key="1">
    <source>
        <dbReference type="ARBA" id="ARBA00022468"/>
    </source>
</evidence>